<evidence type="ECO:0000256" key="11">
    <source>
        <dbReference type="SAM" id="SignalP"/>
    </source>
</evidence>
<dbReference type="InterPro" id="IPR001590">
    <property type="entry name" value="Peptidase_M12B"/>
</dbReference>
<dbReference type="PROSITE" id="PS50026">
    <property type="entry name" value="EGF_3"/>
    <property type="match status" value="1"/>
</dbReference>
<feature type="compositionally biased region" description="Polar residues" evidence="10">
    <location>
        <begin position="1690"/>
        <end position="1700"/>
    </location>
</feature>
<comment type="caution">
    <text evidence="8">Lacks conserved residue(s) required for the propagation of feature annotation.</text>
</comment>
<dbReference type="FunFam" id="3.40.390.10:FF:000002">
    <property type="entry name" value="Disintegrin and metalloproteinase domain-containing protein 22"/>
    <property type="match status" value="1"/>
</dbReference>
<feature type="compositionally biased region" description="Polar residues" evidence="10">
    <location>
        <begin position="1223"/>
        <end position="1244"/>
    </location>
</feature>
<keyword evidence="5" id="KW-0472">Membrane</keyword>
<dbReference type="Pfam" id="PF00200">
    <property type="entry name" value="Disintegrin"/>
    <property type="match status" value="1"/>
</dbReference>
<comment type="subcellular location">
    <subcellularLocation>
        <location evidence="1">Membrane</location>
        <topology evidence="1">Single-pass membrane protein</topology>
    </subcellularLocation>
</comment>
<feature type="compositionally biased region" description="Polar residues" evidence="10">
    <location>
        <begin position="1713"/>
        <end position="1724"/>
    </location>
</feature>
<dbReference type="GO" id="GO:0016020">
    <property type="term" value="C:membrane"/>
    <property type="evidence" value="ECO:0007669"/>
    <property type="project" value="UniProtKB-SubCell"/>
</dbReference>
<evidence type="ECO:0000313" key="15">
    <source>
        <dbReference type="EMBL" id="CAG6733991.1"/>
    </source>
</evidence>
<feature type="domain" description="Disintegrin" evidence="13">
    <location>
        <begin position="449"/>
        <end position="540"/>
    </location>
</feature>
<accession>A0A8D9DYJ7</accession>
<dbReference type="PROSITE" id="PS01186">
    <property type="entry name" value="EGF_2"/>
    <property type="match status" value="1"/>
</dbReference>
<feature type="disulfide bond" evidence="7">
    <location>
        <begin position="512"/>
        <end position="532"/>
    </location>
</feature>
<dbReference type="InterPro" id="IPR034027">
    <property type="entry name" value="Reprolysin_adamalysin"/>
</dbReference>
<keyword evidence="6 8" id="KW-1015">Disulfide bond</keyword>
<feature type="binding site" evidence="9">
    <location>
        <position position="387"/>
    </location>
    <ligand>
        <name>Zn(2+)</name>
        <dbReference type="ChEBI" id="CHEBI:29105"/>
        <note>catalytic</note>
    </ligand>
</feature>
<dbReference type="PANTHER" id="PTHR11905">
    <property type="entry name" value="ADAM A DISINTEGRIN AND METALLOPROTEASE DOMAIN"/>
    <property type="match status" value="1"/>
</dbReference>
<keyword evidence="3" id="KW-1133">Transmembrane helix</keyword>
<feature type="region of interest" description="Disordered" evidence="10">
    <location>
        <begin position="789"/>
        <end position="853"/>
    </location>
</feature>
<feature type="compositionally biased region" description="Low complexity" evidence="10">
    <location>
        <begin position="1598"/>
        <end position="1612"/>
    </location>
</feature>
<evidence type="ECO:0000256" key="3">
    <source>
        <dbReference type="ARBA" id="ARBA00022989"/>
    </source>
</evidence>
<feature type="compositionally biased region" description="Polar residues" evidence="10">
    <location>
        <begin position="1340"/>
        <end position="1380"/>
    </location>
</feature>
<feature type="region of interest" description="Disordered" evidence="10">
    <location>
        <begin position="1328"/>
        <end position="1475"/>
    </location>
</feature>
<feature type="compositionally biased region" description="Polar residues" evidence="10">
    <location>
        <begin position="1017"/>
        <end position="1036"/>
    </location>
</feature>
<keyword evidence="8" id="KW-0245">EGF-like domain</keyword>
<evidence type="ECO:0000256" key="1">
    <source>
        <dbReference type="ARBA" id="ARBA00004167"/>
    </source>
</evidence>
<dbReference type="InterPro" id="IPR024079">
    <property type="entry name" value="MetalloPept_cat_dom_sf"/>
</dbReference>
<organism evidence="15">
    <name type="scientific">Cacopsylla melanoneura</name>
    <dbReference type="NCBI Taxonomy" id="428564"/>
    <lineage>
        <taxon>Eukaryota</taxon>
        <taxon>Metazoa</taxon>
        <taxon>Ecdysozoa</taxon>
        <taxon>Arthropoda</taxon>
        <taxon>Hexapoda</taxon>
        <taxon>Insecta</taxon>
        <taxon>Pterygota</taxon>
        <taxon>Neoptera</taxon>
        <taxon>Paraneoptera</taxon>
        <taxon>Hemiptera</taxon>
        <taxon>Sternorrhyncha</taxon>
        <taxon>Psylloidea</taxon>
        <taxon>Psyllidae</taxon>
        <taxon>Psyllinae</taxon>
        <taxon>Cacopsylla</taxon>
    </lineage>
</organism>
<dbReference type="SMART" id="SM00050">
    <property type="entry name" value="DISIN"/>
    <property type="match status" value="1"/>
</dbReference>
<evidence type="ECO:0000256" key="9">
    <source>
        <dbReference type="PROSITE-ProRule" id="PRU00276"/>
    </source>
</evidence>
<feature type="compositionally biased region" description="Pro residues" evidence="10">
    <location>
        <begin position="837"/>
        <end position="848"/>
    </location>
</feature>
<dbReference type="SUPFAM" id="SSF55486">
    <property type="entry name" value="Metalloproteases ('zincins'), catalytic domain"/>
    <property type="match status" value="1"/>
</dbReference>
<evidence type="ECO:0000256" key="6">
    <source>
        <dbReference type="ARBA" id="ARBA00023157"/>
    </source>
</evidence>
<dbReference type="InterPro" id="IPR006586">
    <property type="entry name" value="ADAM_Cys-rich"/>
</dbReference>
<dbReference type="PROSITE" id="PS50214">
    <property type="entry name" value="DISINTEGRIN_2"/>
    <property type="match status" value="1"/>
</dbReference>
<feature type="binding site" evidence="9">
    <location>
        <position position="383"/>
    </location>
    <ligand>
        <name>Zn(2+)</name>
        <dbReference type="ChEBI" id="CHEBI:29105"/>
        <note>catalytic</note>
    </ligand>
</feature>
<evidence type="ECO:0000259" key="14">
    <source>
        <dbReference type="PROSITE" id="PS50215"/>
    </source>
</evidence>
<feature type="region of interest" description="Disordered" evidence="10">
    <location>
        <begin position="1489"/>
        <end position="1724"/>
    </location>
</feature>
<dbReference type="GO" id="GO:0007229">
    <property type="term" value="P:integrin-mediated signaling pathway"/>
    <property type="evidence" value="ECO:0007669"/>
    <property type="project" value="UniProtKB-KW"/>
</dbReference>
<dbReference type="SMART" id="SM00608">
    <property type="entry name" value="ACR"/>
    <property type="match status" value="1"/>
</dbReference>
<dbReference type="InterPro" id="IPR036436">
    <property type="entry name" value="Disintegrin_dom_sf"/>
</dbReference>
<feature type="disulfide bond" evidence="8">
    <location>
        <begin position="698"/>
        <end position="708"/>
    </location>
</feature>
<evidence type="ECO:0000256" key="2">
    <source>
        <dbReference type="ARBA" id="ARBA00022692"/>
    </source>
</evidence>
<dbReference type="CDD" id="cd04269">
    <property type="entry name" value="ZnMc_adamalysin_II_like"/>
    <property type="match status" value="1"/>
</dbReference>
<keyword evidence="15" id="KW-0401">Integrin</keyword>
<feature type="active site" evidence="9">
    <location>
        <position position="384"/>
    </location>
</feature>
<dbReference type="Pfam" id="PF08516">
    <property type="entry name" value="ADAM_CR"/>
    <property type="match status" value="1"/>
</dbReference>
<feature type="disulfide bond" evidence="8">
    <location>
        <begin position="716"/>
        <end position="725"/>
    </location>
</feature>
<dbReference type="InterPro" id="IPR000742">
    <property type="entry name" value="EGF"/>
</dbReference>
<feature type="disulfide bond" evidence="9">
    <location>
        <begin position="400"/>
        <end position="405"/>
    </location>
</feature>
<feature type="compositionally biased region" description="Polar residues" evidence="10">
    <location>
        <begin position="1658"/>
        <end position="1667"/>
    </location>
</feature>
<keyword evidence="4" id="KW-0645">Protease</keyword>
<evidence type="ECO:0000259" key="13">
    <source>
        <dbReference type="PROSITE" id="PS50214"/>
    </source>
</evidence>
<keyword evidence="9" id="KW-0479">Metal-binding</keyword>
<feature type="compositionally biased region" description="Polar residues" evidence="10">
    <location>
        <begin position="975"/>
        <end position="1011"/>
    </location>
</feature>
<feature type="domain" description="EGF-like" evidence="12">
    <location>
        <begin position="694"/>
        <end position="726"/>
    </location>
</feature>
<evidence type="ECO:0000256" key="10">
    <source>
        <dbReference type="SAM" id="MobiDB-lite"/>
    </source>
</evidence>
<feature type="compositionally biased region" description="Low complexity" evidence="10">
    <location>
        <begin position="1391"/>
        <end position="1475"/>
    </location>
</feature>
<evidence type="ECO:0000256" key="8">
    <source>
        <dbReference type="PROSITE-ProRule" id="PRU00076"/>
    </source>
</evidence>
<feature type="compositionally biased region" description="Polar residues" evidence="10">
    <location>
        <begin position="1528"/>
        <end position="1575"/>
    </location>
</feature>
<keyword evidence="4" id="KW-0482">Metalloprotease</keyword>
<dbReference type="PROSITE" id="PS50215">
    <property type="entry name" value="ADAM_MEPRO"/>
    <property type="match status" value="1"/>
</dbReference>
<evidence type="ECO:0000259" key="12">
    <source>
        <dbReference type="PROSITE" id="PS50026"/>
    </source>
</evidence>
<evidence type="ECO:0000256" key="5">
    <source>
        <dbReference type="ARBA" id="ARBA00023136"/>
    </source>
</evidence>
<sequence>MYLIVWFSLLLGSAVPLASAEIVYSHNFQDVLPHPHTAAGLSDFAHFSLVQPSYLHSRTKRQISSTKLNQDSTEHINHLAVKYSINNTLYILDLILNRDLLPASYFEKHQQDGAYVIRNRTNAKDIELCHYKGVLRDVPGSWAAISTCDNNLRGVIYDGSELNYIEPLLTNQSTTIRHPNVSHSNHSNPADSNGLSQHILYKHSDFESHHKYECGYKSTHHQFRSKRGTLTRQKPIRDPWNANDKSRYLELVLVVDNTMYNMLNRDTRQVIVRCKDIANIVHALYEKLNIMIALVGVVVWTQRDEIEIDIDSGKTLNRFLTYRRDKLLKDHPNDNAQLLTGKSFNNDTIGKSYKGVVCTSVGSGGINVDKNGVVGLVAGTVAHEMGHSLGMDHDDTECVCPSGVCVMGRSQSSVNPSGWSSCSEQYLAISFDRGMDYCMRNKPAALFNGPVCGNGFVEEGEACDCGSRLDNSSTCAHCCNATTCTLHAHAQCATGKCCNLTSCQLHAAGHECRFAVRGCDLPEFCTGDSEFCPDDVFKMNGEICAGDAYCYEGSCRTLDDQCRLLWGPSGTSADKECFKKNTKGNKDGNCGFNLLEKTFTKCTEEDIMCGLLQCKPLTEELQFGADRYAGHHSSIPGRVPRTFLRCYTAPIDMGLDSLDQPNPGLSPNGARCAPDKMCVHGKCTNVTAVRSALSVRDCVNNCSDQGVCNSRGHCHCNPGFAPPHCEYPGVGGSVDSGPASDPNESRLFITLLFAFLVAVLPLSALILFLKYYNNHPKSFWWKRPGVSRLGDKKKSTSGSGTKSMQNNTSSGRRDPLLLPPSDPARVTPYKNGSIPSRPAPVKPSPPKLPNDVHLPVRAAPKIPSTTARLSENYDFTLTLPPELPPANKNASNRPLISSPVLADTTSRTVRELIQANNTGNPFKDKPFLPNQTGGVTRGVTLTSSNSTGATPFMNKDTESEVVSNSKETRIVNPFLGNTSSVSTSPAQTSGMNANPSLTSNSGVPSNTSNGTPLAASSKASTLPSNPSQSSTHSTLNRITSYLSRNSSKRKSKTLTPPSGQIILGSARSLEISQPILQDSQVSIPLNKIQDTQDTSVSLMKRTQSMREPDVHFKRPNLPAFGSMRAKRPQSLAGGQRPSVPPPPAPSGITSLPGYQNPTSLGTSNAHSTSNSSPANNSNTMFTTTSPTNTTSNPVGNSNSNALSNSNAMFRTMSPTSNSTSNSILRPTTSSMNSTSAAPVSTTDAVASGPAGKPKTYDDCLNLLSDSLAALSNMNHNPGDNIYAVIEESPPSSMGLLGEIVSEIAARNTESIYSSNSLMEKNLYMNTGDAGNPGLNRDMDNASTTSSGYLSPINAINNQENRSSINRSTENRSSINQSTENRPPDLQKSEPSSSSSSAYRLNNRPSGSVPSSSVPLSNSVTNNNSVSNSSFSSNVPSSISNSKSNSTTSATSSTSNSSNSKSNSTSSFSQPSSKLSSLNIKPIVSSLHSSNKFKSVGPSSNSNNTTSASITSKQSSSNASTINTSAPSEPNNTSRPTTLPGLKSTTSTLATSGGPNSKPTTTSLAGNGGTKSSTTKPGVLTGNVEIKPTKPSLAEEIGTKSSIGTSSIGKTSSVPTTEASKKPAAPTYKPYTASRGPLSGHTVSSYSKPAAPMSKPSLPVTSSVSNMISKPAVPQRPSLSSGGLKRPDLISSCSTGGQLATSPDVVNKGKPRSNVANLQQKFETH</sequence>
<evidence type="ECO:0000256" key="7">
    <source>
        <dbReference type="PROSITE-ProRule" id="PRU00068"/>
    </source>
</evidence>
<proteinExistence type="predicted"/>
<feature type="chain" id="PRO_5034490860" evidence="11">
    <location>
        <begin position="21"/>
        <end position="1724"/>
    </location>
</feature>
<dbReference type="EMBL" id="HBUF01391427">
    <property type="protein sequence ID" value="CAG6733991.1"/>
    <property type="molecule type" value="Transcribed_RNA"/>
</dbReference>
<dbReference type="GO" id="GO:0004222">
    <property type="term" value="F:metalloendopeptidase activity"/>
    <property type="evidence" value="ECO:0007669"/>
    <property type="project" value="InterPro"/>
</dbReference>
<feature type="signal peptide" evidence="11">
    <location>
        <begin position="1"/>
        <end position="20"/>
    </location>
</feature>
<dbReference type="GO" id="GO:0046872">
    <property type="term" value="F:metal ion binding"/>
    <property type="evidence" value="ECO:0007669"/>
    <property type="project" value="UniProtKB-KW"/>
</dbReference>
<dbReference type="SUPFAM" id="SSF57552">
    <property type="entry name" value="Blood coagulation inhibitor (disintegrin)"/>
    <property type="match status" value="1"/>
</dbReference>
<name>A0A8D9DYJ7_9HEMI</name>
<feature type="domain" description="Peptidase M12B" evidence="14">
    <location>
        <begin position="247"/>
        <end position="443"/>
    </location>
</feature>
<evidence type="ECO:0000256" key="4">
    <source>
        <dbReference type="ARBA" id="ARBA00023049"/>
    </source>
</evidence>
<dbReference type="InterPro" id="IPR001762">
    <property type="entry name" value="Disintegrin_dom"/>
</dbReference>
<feature type="region of interest" description="Disordered" evidence="10">
    <location>
        <begin position="1101"/>
        <end position="1252"/>
    </location>
</feature>
<keyword evidence="11" id="KW-0732">Signal</keyword>
<keyword evidence="9" id="KW-0862">Zinc</keyword>
<feature type="disulfide bond" evidence="9">
    <location>
        <begin position="398"/>
        <end position="422"/>
    </location>
</feature>
<feature type="binding site" evidence="9">
    <location>
        <position position="393"/>
    </location>
    <ligand>
        <name>Zn(2+)</name>
        <dbReference type="ChEBI" id="CHEBI:29105"/>
        <note>catalytic</note>
    </ligand>
</feature>
<protein>
    <submittedName>
        <fullName evidence="15">Disintegrin and metalloproteinase domain-containing protein 9</fullName>
    </submittedName>
</protein>
<reference evidence="15" key="1">
    <citation type="submission" date="2021-05" db="EMBL/GenBank/DDBJ databases">
        <authorList>
            <person name="Alioto T."/>
            <person name="Alioto T."/>
            <person name="Gomez Garrido J."/>
        </authorList>
    </citation>
    <scope>NUCLEOTIDE SEQUENCE</scope>
</reference>
<feature type="disulfide bond" evidence="9">
    <location>
        <begin position="358"/>
        <end position="438"/>
    </location>
</feature>
<dbReference type="Gene3D" id="3.40.390.10">
    <property type="entry name" value="Collagenase (Catalytic Domain)"/>
    <property type="match status" value="1"/>
</dbReference>
<keyword evidence="4" id="KW-0378">Hydrolase</keyword>
<dbReference type="PANTHER" id="PTHR11905:SF159">
    <property type="entry name" value="ADAM METALLOPROTEASE"/>
    <property type="match status" value="1"/>
</dbReference>
<keyword evidence="2" id="KW-0812">Transmembrane</keyword>
<dbReference type="Pfam" id="PF01421">
    <property type="entry name" value="Reprolysin"/>
    <property type="match status" value="1"/>
</dbReference>
<dbReference type="Gene3D" id="4.10.70.10">
    <property type="entry name" value="Disintegrin domain"/>
    <property type="match status" value="1"/>
</dbReference>
<feature type="compositionally biased region" description="Low complexity" evidence="10">
    <location>
        <begin position="1162"/>
        <end position="1222"/>
    </location>
</feature>
<feature type="region of interest" description="Disordered" evidence="10">
    <location>
        <begin position="942"/>
        <end position="1036"/>
    </location>
</feature>
<feature type="region of interest" description="Disordered" evidence="10">
    <location>
        <begin position="1041"/>
        <end position="1060"/>
    </location>
</feature>
<feature type="compositionally biased region" description="Low complexity" evidence="10">
    <location>
        <begin position="1498"/>
        <end position="1527"/>
    </location>
</feature>
<dbReference type="GO" id="GO:0006509">
    <property type="term" value="P:membrane protein ectodomain proteolysis"/>
    <property type="evidence" value="ECO:0007669"/>
    <property type="project" value="TreeGrafter"/>
</dbReference>